<keyword evidence="3" id="KW-0732">Signal</keyword>
<feature type="compositionally biased region" description="Basic residues" evidence="2">
    <location>
        <begin position="599"/>
        <end position="612"/>
    </location>
</feature>
<feature type="domain" description="Teneurin NHL" evidence="4">
    <location>
        <begin position="272"/>
        <end position="322"/>
    </location>
</feature>
<accession>A0A840ILZ3</accession>
<evidence type="ECO:0000256" key="3">
    <source>
        <dbReference type="SAM" id="SignalP"/>
    </source>
</evidence>
<dbReference type="PANTHER" id="PTHR46388">
    <property type="entry name" value="NHL REPEAT-CONTAINING PROTEIN 2"/>
    <property type="match status" value="1"/>
</dbReference>
<keyword evidence="6" id="KW-1185">Reference proteome</keyword>
<name>A0A840ILZ3_9ACTN</name>
<feature type="signal peptide" evidence="3">
    <location>
        <begin position="1"/>
        <end position="23"/>
    </location>
</feature>
<feature type="compositionally biased region" description="Basic residues" evidence="2">
    <location>
        <begin position="508"/>
        <end position="521"/>
    </location>
</feature>
<dbReference type="Proteomes" id="UP000585272">
    <property type="component" value="Unassembled WGS sequence"/>
</dbReference>
<dbReference type="Pfam" id="PF25021">
    <property type="entry name" value="TEN_NHL"/>
    <property type="match status" value="1"/>
</dbReference>
<feature type="region of interest" description="Disordered" evidence="2">
    <location>
        <begin position="366"/>
        <end position="385"/>
    </location>
</feature>
<dbReference type="RefSeq" id="WP_183345447.1">
    <property type="nucleotide sequence ID" value="NZ_JACHNU010000009.1"/>
</dbReference>
<evidence type="ECO:0000259" key="4">
    <source>
        <dbReference type="Pfam" id="PF25021"/>
    </source>
</evidence>
<dbReference type="SUPFAM" id="SSF63829">
    <property type="entry name" value="Calcium-dependent phosphotriesterase"/>
    <property type="match status" value="1"/>
</dbReference>
<dbReference type="InterPro" id="IPR001258">
    <property type="entry name" value="NHL_repeat"/>
</dbReference>
<dbReference type="PANTHER" id="PTHR46388:SF2">
    <property type="entry name" value="NHL REPEAT-CONTAINING PROTEIN 2"/>
    <property type="match status" value="1"/>
</dbReference>
<dbReference type="Gene3D" id="2.120.10.30">
    <property type="entry name" value="TolB, C-terminal domain"/>
    <property type="match status" value="3"/>
</dbReference>
<organism evidence="5 6">
    <name type="scientific">Conexibacter arvalis</name>
    <dbReference type="NCBI Taxonomy" id="912552"/>
    <lineage>
        <taxon>Bacteria</taxon>
        <taxon>Bacillati</taxon>
        <taxon>Actinomycetota</taxon>
        <taxon>Thermoleophilia</taxon>
        <taxon>Solirubrobacterales</taxon>
        <taxon>Conexibacteraceae</taxon>
        <taxon>Conexibacter</taxon>
    </lineage>
</organism>
<evidence type="ECO:0000313" key="5">
    <source>
        <dbReference type="EMBL" id="MBB4664958.1"/>
    </source>
</evidence>
<protein>
    <recommendedName>
        <fullName evidence="4">Teneurin NHL domain-containing protein</fullName>
    </recommendedName>
</protein>
<proteinExistence type="predicted"/>
<evidence type="ECO:0000256" key="2">
    <source>
        <dbReference type="SAM" id="MobiDB-lite"/>
    </source>
</evidence>
<sequence length="612" mass="61980">MRRTLLASLAVLLLALAAVDARAADRIDTVAGGGDGGFAGDGGVATSALLTAPSDVAPLGAAGEAYLIADTSNHRIRRVDATGVITTVAGAGPCCGAASGFAGSGVAATDPSVRLNQPRGVAALPGGGFLIADTFNHRIRRVDASGTITTVAGIGSATFGGDGGPAAAAFLRSPGGVAALPDGGFLIADTGNDRIRRVDASGTITTVAGNAFSGALGDGGPAASATLSAPARVVPLAGGGFLIADTGHHRVRRVDAAGTITTVAGHGTAGFAGDGGPATAAALNEPEGVSVRADGAIAIADAGNERIREVDPAGVIRTIAGTGALGFSGDGGPPGTAQLSRPRALAYGAGRVWIADALNHRVRAIAPEPTTTPPPRRAPDPPPPIAVPPGVAPAVLGRSAVAAPVGGTIRIRLPGRRRFVRLGAVANVPLGSELDATRGRVSLLFATTRGARSRSASVVASEGRFVVRQPRRLDRGQRPGSLVLSGPLAGCRAAVRRGAARRPLAGAAKKRAKRKRKGRRVKVHAQGRIEVSGRYGAAIVRGTRWTTIDRCPRDPRPGTLFVVQEGRVAVTAFALRRRTLVTRGRRYLAPARAGARAPARARARAKRRTRRR</sequence>
<dbReference type="EMBL" id="JACHNU010000009">
    <property type="protein sequence ID" value="MBB4664958.1"/>
    <property type="molecule type" value="Genomic_DNA"/>
</dbReference>
<dbReference type="AlphaFoldDB" id="A0A840ILZ3"/>
<comment type="caution">
    <text evidence="5">The sequence shown here is derived from an EMBL/GenBank/DDBJ whole genome shotgun (WGS) entry which is preliminary data.</text>
</comment>
<evidence type="ECO:0000256" key="1">
    <source>
        <dbReference type="ARBA" id="ARBA00022737"/>
    </source>
</evidence>
<evidence type="ECO:0000313" key="6">
    <source>
        <dbReference type="Proteomes" id="UP000585272"/>
    </source>
</evidence>
<feature type="chain" id="PRO_5032672804" description="Teneurin NHL domain-containing protein" evidence="3">
    <location>
        <begin position="24"/>
        <end position="612"/>
    </location>
</feature>
<feature type="region of interest" description="Disordered" evidence="2">
    <location>
        <begin position="591"/>
        <end position="612"/>
    </location>
</feature>
<dbReference type="InterPro" id="IPR011042">
    <property type="entry name" value="6-blade_b-propeller_TolB-like"/>
</dbReference>
<gene>
    <name evidence="5" type="ORF">BDZ31_004576</name>
</gene>
<feature type="region of interest" description="Disordered" evidence="2">
    <location>
        <begin position="500"/>
        <end position="521"/>
    </location>
</feature>
<reference evidence="5 6" key="1">
    <citation type="submission" date="2020-08" db="EMBL/GenBank/DDBJ databases">
        <title>Genomic Encyclopedia of Archaeal and Bacterial Type Strains, Phase II (KMG-II): from individual species to whole genera.</title>
        <authorList>
            <person name="Goeker M."/>
        </authorList>
    </citation>
    <scope>NUCLEOTIDE SEQUENCE [LARGE SCALE GENOMIC DNA]</scope>
    <source>
        <strain evidence="5 6">DSM 23288</strain>
    </source>
</reference>
<keyword evidence="1" id="KW-0677">Repeat</keyword>
<feature type="compositionally biased region" description="Pro residues" evidence="2">
    <location>
        <begin position="370"/>
        <end position="385"/>
    </location>
</feature>
<dbReference type="InterPro" id="IPR056822">
    <property type="entry name" value="TEN_NHL"/>
</dbReference>
<dbReference type="Pfam" id="PF01436">
    <property type="entry name" value="NHL"/>
    <property type="match status" value="1"/>
</dbReference>